<dbReference type="InterPro" id="IPR003439">
    <property type="entry name" value="ABC_transporter-like_ATP-bd"/>
</dbReference>
<feature type="transmembrane region" description="Helical" evidence="3">
    <location>
        <begin position="1035"/>
        <end position="1054"/>
    </location>
</feature>
<feature type="transmembrane region" description="Helical" evidence="3">
    <location>
        <begin position="1090"/>
        <end position="1112"/>
    </location>
</feature>
<dbReference type="GO" id="GO:0005524">
    <property type="term" value="F:ATP binding"/>
    <property type="evidence" value="ECO:0007669"/>
    <property type="project" value="UniProtKB-KW"/>
</dbReference>
<dbReference type="GO" id="GO:0016887">
    <property type="term" value="F:ATP hydrolysis activity"/>
    <property type="evidence" value="ECO:0007669"/>
    <property type="project" value="InterPro"/>
</dbReference>
<feature type="transmembrane region" description="Helical" evidence="3">
    <location>
        <begin position="917"/>
        <end position="939"/>
    </location>
</feature>
<evidence type="ECO:0000256" key="3">
    <source>
        <dbReference type="SAM" id="Phobius"/>
    </source>
</evidence>
<dbReference type="CDD" id="cd03263">
    <property type="entry name" value="ABC_subfamily_A"/>
    <property type="match status" value="2"/>
</dbReference>
<dbReference type="GO" id="GO:0016020">
    <property type="term" value="C:membrane"/>
    <property type="evidence" value="ECO:0007669"/>
    <property type="project" value="InterPro"/>
</dbReference>
<feature type="transmembrane region" description="Helical" evidence="3">
    <location>
        <begin position="692"/>
        <end position="712"/>
    </location>
</feature>
<evidence type="ECO:0000313" key="6">
    <source>
        <dbReference type="EMBL" id="CAF1115471.1"/>
    </source>
</evidence>
<evidence type="ECO:0000256" key="2">
    <source>
        <dbReference type="ARBA" id="ARBA00022840"/>
    </source>
</evidence>
<name>A0A813V6F8_ADIRI</name>
<reference evidence="5" key="1">
    <citation type="submission" date="2021-02" db="EMBL/GenBank/DDBJ databases">
        <authorList>
            <person name="Nowell W R."/>
        </authorList>
    </citation>
    <scope>NUCLEOTIDE SEQUENCE</scope>
</reference>
<dbReference type="InterPro" id="IPR027417">
    <property type="entry name" value="P-loop_NTPase"/>
</dbReference>
<feature type="transmembrane region" description="Helical" evidence="3">
    <location>
        <begin position="878"/>
        <end position="896"/>
    </location>
</feature>
<keyword evidence="7" id="KW-1185">Reference proteome</keyword>
<feature type="transmembrane region" description="Helical" evidence="3">
    <location>
        <begin position="971"/>
        <end position="989"/>
    </location>
</feature>
<evidence type="ECO:0000313" key="7">
    <source>
        <dbReference type="Proteomes" id="UP000663828"/>
    </source>
</evidence>
<protein>
    <recommendedName>
        <fullName evidence="4">ABC transporter domain-containing protein</fullName>
    </recommendedName>
</protein>
<sequence length="1476" mass="171672">MSYHLEDDCLHIDEKIIPNQFPRVNLYLRFLNQSSENGQLLGALYHRMVEQLDLAKCLPLGRTNVAFWKKSTEQNDSILFNQEEGLNIIVDIHKFTFELLSYDIVVQMPTDNDFIEKLTRKIDFSFLEKLQHPAEQTIASKLIPPFLNIKIFVDSIMTRIVLGRSESIVISWTFSRITCTPYRRHETIPTRWSFIFMTFSLSITYLFYSFIIIHFILQEKLLKIKEIIKIIHIQPLINYLAWALRPLFILSILSVTLTVSWIFIWYWEKINPGRDLIDHIHVNFVAIGEYGIGLPWTFPFSMQYWKSSLKKPNSLRRKSSRGSLNSDDDSIIVKIEALCKFFPQANRMAVDNVHFNLYENQITGILGHNGAGKTTIMNMLCGMFEQTSGSIKIFDYDTREEMDYLRQFISYCPQHDILFGLLTVGEQIEFHAIARGYSGDKEEICSNLLEAVSLSNDRNVLCKNLSGGMKRRLSIACAFIGNSKFVLLDEPSSGLDPVNRRLLWSWIRSMRESRTILLSTHFMEEADALSDQIMILSHGKVVANDTNTELKRIYGTGYKLILNTSTDENNDQVFEVINKILLNSKIESETNDQLIIQTNEQASNLFVQVFNELDILKKNNLVLDYGLTNTTLEEVYLRIAVDEDADVDEDENNEFFEENCFDVFNNKLVYHGYEYYFSQYEGLFIKSFRIAYRSYLIFLFICCLALSIKFFLDSTKSHAEIIFNFDDWSHLKQQNVFIAFTQSNYRQRQSDQLRDLVQKRFPSTQLFTLTNMTNITEFNQLLYMHRKWSDNAYFQEYFGILFESTEAVSVLTSHLIIGYEPFSIINQYICRGKCSILTRLKFVQNPSNKLNEQTFFSFLKILSLFSCFYLIYPGEYTLFYVLTYYFIYIYITILIINEGQQFVRLLKIFGLHPIIYWTGRYLFDLILTLIYTLIIYLIFSLNRPEEPTEKDNSLSFKQMIDQNNHRMKVKIFSFTFVIASTTLPVMYLITRFLKNDLIGGILVYLLLIIIEIADLIRIFILLITKNKNDYRMSYWIMNIFLPPLNSKRLISLLLKNSTKKFCKMLENDQALVSKFGFTQQKNNDDVSKHLFVSFAQIIVPFLVLCSIDLGLFTMKTANFEFDAEEIDDDVLDERSNLISNKQDYLSEPLLCLDIVKKYPQKTILAIDHLAFHVEQGQCFGLLGFNGAGVFFLLVSNLDVCFLLLGKTSLFKIIVGEEKATAGSIYINGKTYEKFADGVCRDIGYCPQYDCIVEKLTLEDYLYLFGRLRGIHSSKLIQTVQAISQLFLLDLYLKQYLKQCSGGTIRRMHAALACIGSPSIILLDEPTTGVDPYSRRQMRQVFEYALNCNLTIILTSHSMEECEMLCSRLGIMSTGQFKCLGNIQSLKQKFGNIYTISIKFKANFTPEQFKDLNIHLKNHIRTQIYNQTDTTVIYRVEHSSPAQLFALIEQIKETYSIETYSIQQMTLEQIFIYLQNH</sequence>
<evidence type="ECO:0000313" key="5">
    <source>
        <dbReference type="EMBL" id="CAF0835828.1"/>
    </source>
</evidence>
<dbReference type="SMART" id="SM00382">
    <property type="entry name" value="AAA"/>
    <property type="match status" value="2"/>
</dbReference>
<dbReference type="InterPro" id="IPR003593">
    <property type="entry name" value="AAA+_ATPase"/>
</dbReference>
<feature type="transmembrane region" description="Helical" evidence="3">
    <location>
        <begin position="192"/>
        <end position="217"/>
    </location>
</feature>
<feature type="transmembrane region" description="Helical" evidence="3">
    <location>
        <begin position="1001"/>
        <end position="1023"/>
    </location>
</feature>
<dbReference type="Proteomes" id="UP000663852">
    <property type="component" value="Unassembled WGS sequence"/>
</dbReference>
<dbReference type="InterPro" id="IPR026082">
    <property type="entry name" value="ABCA"/>
</dbReference>
<dbReference type="EMBL" id="CAJNOJ010000103">
    <property type="protein sequence ID" value="CAF1115471.1"/>
    <property type="molecule type" value="Genomic_DNA"/>
</dbReference>
<dbReference type="Proteomes" id="UP000663828">
    <property type="component" value="Unassembled WGS sequence"/>
</dbReference>
<organism evidence="5 7">
    <name type="scientific">Adineta ricciae</name>
    <name type="common">Rotifer</name>
    <dbReference type="NCBI Taxonomy" id="249248"/>
    <lineage>
        <taxon>Eukaryota</taxon>
        <taxon>Metazoa</taxon>
        <taxon>Spiralia</taxon>
        <taxon>Gnathifera</taxon>
        <taxon>Rotifera</taxon>
        <taxon>Eurotatoria</taxon>
        <taxon>Bdelloidea</taxon>
        <taxon>Adinetida</taxon>
        <taxon>Adinetidae</taxon>
        <taxon>Adineta</taxon>
    </lineage>
</organism>
<keyword evidence="3" id="KW-0812">Transmembrane</keyword>
<dbReference type="InterPro" id="IPR017871">
    <property type="entry name" value="ABC_transporter-like_CS"/>
</dbReference>
<dbReference type="PROSITE" id="PS00211">
    <property type="entry name" value="ABC_TRANSPORTER_1"/>
    <property type="match status" value="1"/>
</dbReference>
<comment type="caution">
    <text evidence="5">The sequence shown here is derived from an EMBL/GenBank/DDBJ whole genome shotgun (WGS) entry which is preliminary data.</text>
</comment>
<dbReference type="PANTHER" id="PTHR19229:SF250">
    <property type="entry name" value="ABC TRANSPORTER DOMAIN-CONTAINING PROTEIN-RELATED"/>
    <property type="match status" value="1"/>
</dbReference>
<dbReference type="FunFam" id="3.40.50.300:FF:002275">
    <property type="entry name" value="ATP-binding cassette, subfamily A (ABC1), member 16"/>
    <property type="match status" value="1"/>
</dbReference>
<proteinExistence type="predicted"/>
<feature type="transmembrane region" description="Helical" evidence="3">
    <location>
        <begin position="854"/>
        <end position="872"/>
    </location>
</feature>
<feature type="transmembrane region" description="Helical" evidence="3">
    <location>
        <begin position="247"/>
        <end position="267"/>
    </location>
</feature>
<keyword evidence="2" id="KW-0067">ATP-binding</keyword>
<feature type="domain" description="ABC transporter" evidence="4">
    <location>
        <begin position="333"/>
        <end position="563"/>
    </location>
</feature>
<evidence type="ECO:0000259" key="4">
    <source>
        <dbReference type="PROSITE" id="PS50893"/>
    </source>
</evidence>
<evidence type="ECO:0000256" key="1">
    <source>
        <dbReference type="ARBA" id="ARBA00022741"/>
    </source>
</evidence>
<feature type="domain" description="ABC transporter" evidence="4">
    <location>
        <begin position="1149"/>
        <end position="1398"/>
    </location>
</feature>
<dbReference type="Pfam" id="PF00005">
    <property type="entry name" value="ABC_tran"/>
    <property type="match status" value="2"/>
</dbReference>
<accession>A0A813V6F8</accession>
<dbReference type="GO" id="GO:0140359">
    <property type="term" value="F:ABC-type transporter activity"/>
    <property type="evidence" value="ECO:0007669"/>
    <property type="project" value="InterPro"/>
</dbReference>
<dbReference type="PANTHER" id="PTHR19229">
    <property type="entry name" value="ATP-BINDING CASSETTE TRANSPORTER SUBFAMILY A ABCA"/>
    <property type="match status" value="1"/>
</dbReference>
<dbReference type="PROSITE" id="PS50893">
    <property type="entry name" value="ABC_TRANSPORTER_2"/>
    <property type="match status" value="2"/>
</dbReference>
<dbReference type="SUPFAM" id="SSF52540">
    <property type="entry name" value="P-loop containing nucleoside triphosphate hydrolases"/>
    <property type="match status" value="2"/>
</dbReference>
<dbReference type="GO" id="GO:0005319">
    <property type="term" value="F:lipid transporter activity"/>
    <property type="evidence" value="ECO:0007669"/>
    <property type="project" value="TreeGrafter"/>
</dbReference>
<gene>
    <name evidence="6" type="ORF">EDS130_LOCUS20760</name>
    <name evidence="5" type="ORF">XAT740_LOCUS4703</name>
</gene>
<dbReference type="OrthoDB" id="10058545at2759"/>
<keyword evidence="1" id="KW-0547">Nucleotide-binding</keyword>
<dbReference type="EMBL" id="CAJNOR010000196">
    <property type="protein sequence ID" value="CAF0835828.1"/>
    <property type="molecule type" value="Genomic_DNA"/>
</dbReference>
<keyword evidence="3" id="KW-0472">Membrane</keyword>
<dbReference type="Gene3D" id="3.40.50.300">
    <property type="entry name" value="P-loop containing nucleotide triphosphate hydrolases"/>
    <property type="match status" value="2"/>
</dbReference>
<keyword evidence="3" id="KW-1133">Transmembrane helix</keyword>